<dbReference type="PANTHER" id="PTHR43065:SF46">
    <property type="entry name" value="C4-DICARBOXYLATE TRANSPORT SENSOR PROTEIN DCTB"/>
    <property type="match status" value="1"/>
</dbReference>
<dbReference type="InterPro" id="IPR001789">
    <property type="entry name" value="Sig_transdc_resp-reg_receiver"/>
</dbReference>
<evidence type="ECO:0000256" key="8">
    <source>
        <dbReference type="ARBA" id="ARBA00023012"/>
    </source>
</evidence>
<gene>
    <name evidence="14" type="ordered locus">PCC7424_2234</name>
</gene>
<dbReference type="CDD" id="cd00156">
    <property type="entry name" value="REC"/>
    <property type="match status" value="1"/>
</dbReference>
<comment type="catalytic activity">
    <reaction evidence="1">
        <text>ATP + protein L-histidine = ADP + protein N-phospho-L-histidine.</text>
        <dbReference type="EC" id="2.7.13.3"/>
    </reaction>
</comment>
<dbReference type="Gene3D" id="3.40.50.2300">
    <property type="match status" value="2"/>
</dbReference>
<dbReference type="InterPro" id="IPR013656">
    <property type="entry name" value="PAS_4"/>
</dbReference>
<dbReference type="Gene3D" id="3.30.565.10">
    <property type="entry name" value="Histidine kinase-like ATPase, C-terminal domain"/>
    <property type="match status" value="1"/>
</dbReference>
<evidence type="ECO:0000313" key="15">
    <source>
        <dbReference type="Proteomes" id="UP000002384"/>
    </source>
</evidence>
<dbReference type="SMART" id="SM00448">
    <property type="entry name" value="REC"/>
    <property type="match status" value="1"/>
</dbReference>
<evidence type="ECO:0000256" key="7">
    <source>
        <dbReference type="ARBA" id="ARBA00022840"/>
    </source>
</evidence>
<dbReference type="Gene3D" id="1.10.287.130">
    <property type="match status" value="1"/>
</dbReference>
<evidence type="ECO:0000256" key="3">
    <source>
        <dbReference type="ARBA" id="ARBA00022553"/>
    </source>
</evidence>
<accession>B7KHG1</accession>
<dbReference type="InterPro" id="IPR000014">
    <property type="entry name" value="PAS"/>
</dbReference>
<dbReference type="PROSITE" id="PS50110">
    <property type="entry name" value="RESPONSE_REGULATORY"/>
    <property type="match status" value="1"/>
</dbReference>
<feature type="domain" description="PAC" evidence="13">
    <location>
        <begin position="260"/>
        <end position="311"/>
    </location>
</feature>
<dbReference type="KEGG" id="cyc:PCC7424_2234"/>
<feature type="domain" description="Histidine kinase" evidence="10">
    <location>
        <begin position="566"/>
        <end position="795"/>
    </location>
</feature>
<dbReference type="PANTHER" id="PTHR43065">
    <property type="entry name" value="SENSOR HISTIDINE KINASE"/>
    <property type="match status" value="1"/>
</dbReference>
<dbReference type="AlphaFoldDB" id="B7KHG1"/>
<keyword evidence="8" id="KW-0902">Two-component regulatory system</keyword>
<dbReference type="PROSITE" id="PS50112">
    <property type="entry name" value="PAS"/>
    <property type="match status" value="2"/>
</dbReference>
<dbReference type="EC" id="2.7.13.3" evidence="2"/>
<keyword evidence="5" id="KW-0547">Nucleotide-binding</keyword>
<dbReference type="SUPFAM" id="SSF55874">
    <property type="entry name" value="ATPase domain of HSP90 chaperone/DNA topoisomerase II/histidine kinase"/>
    <property type="match status" value="1"/>
</dbReference>
<evidence type="ECO:0000259" key="11">
    <source>
        <dbReference type="PROSITE" id="PS50110"/>
    </source>
</evidence>
<dbReference type="CDD" id="cd17546">
    <property type="entry name" value="REC_hyHK_CKI1_RcsC-like"/>
    <property type="match status" value="1"/>
</dbReference>
<evidence type="ECO:0000259" key="13">
    <source>
        <dbReference type="PROSITE" id="PS50113"/>
    </source>
</evidence>
<evidence type="ECO:0000256" key="1">
    <source>
        <dbReference type="ARBA" id="ARBA00000085"/>
    </source>
</evidence>
<dbReference type="Proteomes" id="UP000002384">
    <property type="component" value="Chromosome"/>
</dbReference>
<feature type="domain" description="Response regulatory" evidence="11">
    <location>
        <begin position="814"/>
        <end position="928"/>
    </location>
</feature>
<dbReference type="CDD" id="cd00082">
    <property type="entry name" value="HisKA"/>
    <property type="match status" value="1"/>
</dbReference>
<dbReference type="PROSITE" id="PS50113">
    <property type="entry name" value="PAC"/>
    <property type="match status" value="2"/>
</dbReference>
<dbReference type="Gene3D" id="3.30.450.20">
    <property type="entry name" value="PAS domain"/>
    <property type="match status" value="3"/>
</dbReference>
<evidence type="ECO:0000256" key="9">
    <source>
        <dbReference type="PROSITE-ProRule" id="PRU00169"/>
    </source>
</evidence>
<protein>
    <recommendedName>
        <fullName evidence="2">histidine kinase</fullName>
        <ecNumber evidence="2">2.7.13.3</ecNumber>
    </recommendedName>
</protein>
<dbReference type="SUPFAM" id="SSF47384">
    <property type="entry name" value="Homodimeric domain of signal transducing histidine kinase"/>
    <property type="match status" value="1"/>
</dbReference>
<dbReference type="CDD" id="cd00130">
    <property type="entry name" value="PAS"/>
    <property type="match status" value="2"/>
</dbReference>
<dbReference type="Pfam" id="PF00072">
    <property type="entry name" value="Response_reg"/>
    <property type="match status" value="1"/>
</dbReference>
<name>B7KHG1_GLOC7</name>
<dbReference type="InterPro" id="IPR035965">
    <property type="entry name" value="PAS-like_dom_sf"/>
</dbReference>
<reference evidence="15" key="1">
    <citation type="journal article" date="2011" name="MBio">
        <title>Novel metabolic attributes of the genus Cyanothece, comprising a group of unicellular nitrogen-fixing Cyanobacteria.</title>
        <authorList>
            <person name="Bandyopadhyay A."/>
            <person name="Elvitigala T."/>
            <person name="Welsh E."/>
            <person name="Stockel J."/>
            <person name="Liberton M."/>
            <person name="Min H."/>
            <person name="Sherman L.A."/>
            <person name="Pakrasi H.B."/>
        </authorList>
    </citation>
    <scope>NUCLEOTIDE SEQUENCE [LARGE SCALE GENOMIC DNA]</scope>
    <source>
        <strain evidence="15">PCC 7424</strain>
    </source>
</reference>
<dbReference type="InterPro" id="IPR036097">
    <property type="entry name" value="HisK_dim/P_sf"/>
</dbReference>
<evidence type="ECO:0000259" key="10">
    <source>
        <dbReference type="PROSITE" id="PS50109"/>
    </source>
</evidence>
<feature type="domain" description="PAS" evidence="12">
    <location>
        <begin position="430"/>
        <end position="475"/>
    </location>
</feature>
<dbReference type="Pfam" id="PF13426">
    <property type="entry name" value="PAS_9"/>
    <property type="match status" value="1"/>
</dbReference>
<dbReference type="GO" id="GO:0000155">
    <property type="term" value="F:phosphorelay sensor kinase activity"/>
    <property type="evidence" value="ECO:0007669"/>
    <property type="project" value="InterPro"/>
</dbReference>
<dbReference type="SMART" id="SM00086">
    <property type="entry name" value="PAC"/>
    <property type="match status" value="2"/>
</dbReference>
<dbReference type="InterPro" id="IPR001610">
    <property type="entry name" value="PAC"/>
</dbReference>
<sequence>MKIKTQNLTDFKTSFFISQIRTLNNPSNHTIILFEVPHQDRVRYGSYLQQDERFPYQILGADSEQELLSLCSQNFPDLIILDSSVINNPIGEILNYLKECQDRENLPIVVISDDYNEEVGKRITSVKACNHLIKSQINGESLRLLIDYALKPVEPVNTELFPNHQFLQPKILAPPHPKTDEQTSQREQQFKTLADNAPDIIARFDLNFRHLYVNRAIEQATGLPASAFIGKTNRDLGMPEDLIIQWEATFKQVLATKQQTLIEFEFPTPDGIKSYQGRCVPEIGLDGSIESLLIVTRDITEQKRATEALKQREATLRSFFNTTPLMMGIVELIGEQISLVTCNCDNTDCWGICRKLMEQKCSDEPTEWYAALQSAHNSQSPVHFEYPYLTPKGKRWLSVTICWIADDLSKYPQFAFVAEDVTERKQSQLKIQEQAALIDIATDGIVLKDLDNYILFWSKGAERLYGWNKQEVLGKKEDELLLTLSNFYRDILDEIIFKGSWRGELTQITKEGKPILVESRSTLVRNESGYPQSILVVNTDITEKKQLEQQILQFQRLESLGTLASGIAHDLNNIFTPILAISQLIPHKFDNGDGKFDNQIQEWLAVLKSSAMRGSELVKQILYFVRGYEGQRSPLQVVHLLWEVVNIAKSSFPKSIEIVTALRAQNLWLINADSTQIHQVLMNLIINARDAMAEGGILTIEAENFLVDQSFARMNMEAHEGPYVVMTVTDTGVGIPPQLLERIFDPFFTTKEVGKGSGLGLATVLGIVRNHGGFIRLSSEVGKGTEFKVYFPAIIGQTSQLTLKEELLKGNGELILIVDDEATVREITKASLEKYNYKTLMASDGIDAIAIYAQYQHQISVIIMDLAMPNMDGLTCIRILQKMNPDVKVIATSGLSSNIELLSSVNLNTFLLKPYTLKELLKAVHKQISNTHKRC</sequence>
<dbReference type="InterPro" id="IPR000700">
    <property type="entry name" value="PAS-assoc_C"/>
</dbReference>
<keyword evidence="4" id="KW-0808">Transferase</keyword>
<dbReference type="PROSITE" id="PS50109">
    <property type="entry name" value="HIS_KIN"/>
    <property type="match status" value="1"/>
</dbReference>
<dbReference type="SMART" id="SM00387">
    <property type="entry name" value="HATPase_c"/>
    <property type="match status" value="1"/>
</dbReference>
<dbReference type="GO" id="GO:0005524">
    <property type="term" value="F:ATP binding"/>
    <property type="evidence" value="ECO:0007669"/>
    <property type="project" value="UniProtKB-KW"/>
</dbReference>
<feature type="domain" description="PAC" evidence="13">
    <location>
        <begin position="501"/>
        <end position="553"/>
    </location>
</feature>
<dbReference type="SUPFAM" id="SSF52172">
    <property type="entry name" value="CheY-like"/>
    <property type="match status" value="2"/>
</dbReference>
<keyword evidence="7" id="KW-0067">ATP-binding</keyword>
<dbReference type="InterPro" id="IPR003661">
    <property type="entry name" value="HisK_dim/P_dom"/>
</dbReference>
<dbReference type="STRING" id="65393.PCC7424_2234"/>
<evidence type="ECO:0000256" key="6">
    <source>
        <dbReference type="ARBA" id="ARBA00022777"/>
    </source>
</evidence>
<organism evidence="14 15">
    <name type="scientific">Gloeothece citriformis (strain PCC 7424)</name>
    <name type="common">Cyanothece sp. (strain PCC 7424)</name>
    <dbReference type="NCBI Taxonomy" id="65393"/>
    <lineage>
        <taxon>Bacteria</taxon>
        <taxon>Bacillati</taxon>
        <taxon>Cyanobacteriota</taxon>
        <taxon>Cyanophyceae</taxon>
        <taxon>Oscillatoriophycideae</taxon>
        <taxon>Chroococcales</taxon>
        <taxon>Aphanothecaceae</taxon>
        <taxon>Gloeothece</taxon>
        <taxon>Gloeothece citriformis</taxon>
    </lineage>
</organism>
<dbReference type="InterPro" id="IPR036890">
    <property type="entry name" value="HATPase_C_sf"/>
</dbReference>
<dbReference type="InterPro" id="IPR003594">
    <property type="entry name" value="HATPase_dom"/>
</dbReference>
<evidence type="ECO:0000256" key="2">
    <source>
        <dbReference type="ARBA" id="ARBA00012438"/>
    </source>
</evidence>
<keyword evidence="15" id="KW-1185">Reference proteome</keyword>
<dbReference type="SMART" id="SM00091">
    <property type="entry name" value="PAS"/>
    <property type="match status" value="2"/>
</dbReference>
<keyword evidence="3 9" id="KW-0597">Phosphoprotein</keyword>
<feature type="domain" description="PAS" evidence="12">
    <location>
        <begin position="186"/>
        <end position="241"/>
    </location>
</feature>
<dbReference type="NCBIfam" id="TIGR00229">
    <property type="entry name" value="sensory_box"/>
    <property type="match status" value="2"/>
</dbReference>
<dbReference type="InterPro" id="IPR004358">
    <property type="entry name" value="Sig_transdc_His_kin-like_C"/>
</dbReference>
<dbReference type="HOGENOM" id="CLU_000445_114_51_3"/>
<evidence type="ECO:0000256" key="5">
    <source>
        <dbReference type="ARBA" id="ARBA00022741"/>
    </source>
</evidence>
<keyword evidence="6 14" id="KW-0418">Kinase</keyword>
<proteinExistence type="predicted"/>
<dbReference type="eggNOG" id="COG4191">
    <property type="taxonomic scope" value="Bacteria"/>
</dbReference>
<dbReference type="InterPro" id="IPR011006">
    <property type="entry name" value="CheY-like_superfamily"/>
</dbReference>
<dbReference type="PRINTS" id="PR00344">
    <property type="entry name" value="BCTRLSENSOR"/>
</dbReference>
<dbReference type="EMBL" id="CP001291">
    <property type="protein sequence ID" value="ACK70656.1"/>
    <property type="molecule type" value="Genomic_DNA"/>
</dbReference>
<evidence type="ECO:0000256" key="4">
    <source>
        <dbReference type="ARBA" id="ARBA00022679"/>
    </source>
</evidence>
<feature type="modified residue" description="4-aspartylphosphate" evidence="9">
    <location>
        <position position="865"/>
    </location>
</feature>
<evidence type="ECO:0000259" key="12">
    <source>
        <dbReference type="PROSITE" id="PS50112"/>
    </source>
</evidence>
<evidence type="ECO:0000313" key="14">
    <source>
        <dbReference type="EMBL" id="ACK70656.1"/>
    </source>
</evidence>
<dbReference type="Pfam" id="PF02518">
    <property type="entry name" value="HATPase_c"/>
    <property type="match status" value="1"/>
</dbReference>
<dbReference type="Pfam" id="PF08448">
    <property type="entry name" value="PAS_4"/>
    <property type="match status" value="1"/>
</dbReference>
<dbReference type="InterPro" id="IPR005467">
    <property type="entry name" value="His_kinase_dom"/>
</dbReference>
<dbReference type="SUPFAM" id="SSF55785">
    <property type="entry name" value="PYP-like sensor domain (PAS domain)"/>
    <property type="match status" value="3"/>
</dbReference>